<gene>
    <name evidence="1" type="ORF">SAMN05444959_10750</name>
</gene>
<dbReference type="EMBL" id="FZQB01000007">
    <property type="protein sequence ID" value="SNT74336.1"/>
    <property type="molecule type" value="Genomic_DNA"/>
</dbReference>
<dbReference type="Proteomes" id="UP000198307">
    <property type="component" value="Unassembled WGS sequence"/>
</dbReference>
<name>A0A239PWM6_9RHOB</name>
<proteinExistence type="predicted"/>
<dbReference type="AlphaFoldDB" id="A0A239PWM6"/>
<accession>A0A239PWM6</accession>
<reference evidence="1 2" key="1">
    <citation type="submission" date="2017-07" db="EMBL/GenBank/DDBJ databases">
        <authorList>
            <person name="Sun Z.S."/>
            <person name="Albrecht U."/>
            <person name="Echele G."/>
            <person name="Lee C.C."/>
        </authorList>
    </citation>
    <scope>NUCLEOTIDE SEQUENCE [LARGE SCALE GENOMIC DNA]</scope>
    <source>
        <strain evidence="1 2">DSM 14827</strain>
    </source>
</reference>
<protein>
    <submittedName>
        <fullName evidence="1">Uncharacterized protein</fullName>
    </submittedName>
</protein>
<evidence type="ECO:0000313" key="1">
    <source>
        <dbReference type="EMBL" id="SNT74336.1"/>
    </source>
</evidence>
<evidence type="ECO:0000313" key="2">
    <source>
        <dbReference type="Proteomes" id="UP000198307"/>
    </source>
</evidence>
<sequence length="36" mass="4165">MATRPVRHGGEMGEYTPERRISAEEFGHSREYQVIS</sequence>
<keyword evidence="2" id="KW-1185">Reference proteome</keyword>
<organism evidence="1 2">
    <name type="scientific">Paracoccus seriniphilus</name>
    <dbReference type="NCBI Taxonomy" id="184748"/>
    <lineage>
        <taxon>Bacteria</taxon>
        <taxon>Pseudomonadati</taxon>
        <taxon>Pseudomonadota</taxon>
        <taxon>Alphaproteobacteria</taxon>
        <taxon>Rhodobacterales</taxon>
        <taxon>Paracoccaceae</taxon>
        <taxon>Paracoccus</taxon>
    </lineage>
</organism>